<dbReference type="RefSeq" id="WP_129120608.1">
    <property type="nucleotide sequence ID" value="NZ_PEIB01000001.1"/>
</dbReference>
<dbReference type="InterPro" id="IPR038338">
    <property type="entry name" value="PriC_sf"/>
</dbReference>
<evidence type="ECO:0000313" key="2">
    <source>
        <dbReference type="Proteomes" id="UP000290287"/>
    </source>
</evidence>
<reference evidence="1 2" key="1">
    <citation type="submission" date="2017-10" db="EMBL/GenBank/DDBJ databases">
        <title>Nyctiphanis sp. nov., isolated from the stomach of the euphausiid Nyctiphanes simplex (Hansen, 1911) in the Gulf of California.</title>
        <authorList>
            <person name="Gomez-Gil B."/>
            <person name="Aguilar-Mendez M."/>
            <person name="Lopez-Cortes A."/>
            <person name="Gomez-Gutierrez J."/>
            <person name="Roque A."/>
            <person name="Lang E."/>
            <person name="Gonzalez-Castillo A."/>
        </authorList>
    </citation>
    <scope>NUCLEOTIDE SEQUENCE [LARGE SCALE GENOMIC DNA]</scope>
    <source>
        <strain evidence="1 2">CAIM 600</strain>
    </source>
</reference>
<dbReference type="InterPro" id="IPR010890">
    <property type="entry name" value="PriC"/>
</dbReference>
<name>A0A4Q0YTX8_9GAMM</name>
<comment type="caution">
    <text evidence="1">The sequence shown here is derived from an EMBL/GenBank/DDBJ whole genome shotgun (WGS) entry which is preliminary data.</text>
</comment>
<dbReference type="Proteomes" id="UP000290287">
    <property type="component" value="Unassembled WGS sequence"/>
</dbReference>
<dbReference type="EMBL" id="PEIB01000001">
    <property type="protein sequence ID" value="RXJ74716.1"/>
    <property type="molecule type" value="Genomic_DNA"/>
</dbReference>
<dbReference type="Pfam" id="PF07445">
    <property type="entry name" value="PriC"/>
    <property type="match status" value="1"/>
</dbReference>
<protein>
    <submittedName>
        <fullName evidence="1">Prepilin peptidase</fullName>
    </submittedName>
</protein>
<gene>
    <name evidence="1" type="ORF">CS022_00265</name>
</gene>
<accession>A0A4Q0YTX8</accession>
<evidence type="ECO:0000313" key="1">
    <source>
        <dbReference type="EMBL" id="RXJ74716.1"/>
    </source>
</evidence>
<dbReference type="AlphaFoldDB" id="A0A4Q0YTX8"/>
<organism evidence="1 2">
    <name type="scientific">Veronia nyctiphanis</name>
    <dbReference type="NCBI Taxonomy" id="1278244"/>
    <lineage>
        <taxon>Bacteria</taxon>
        <taxon>Pseudomonadati</taxon>
        <taxon>Pseudomonadota</taxon>
        <taxon>Gammaproteobacteria</taxon>
        <taxon>Vibrionales</taxon>
        <taxon>Vibrionaceae</taxon>
        <taxon>Veronia</taxon>
    </lineage>
</organism>
<keyword evidence="2" id="KW-1185">Reference proteome</keyword>
<dbReference type="OrthoDB" id="6402824at2"/>
<sequence length="183" mass="21257">MTVLAPIKEQLEQLAKNAAEIDRRRGESRQPLFDERLFKCRARLLTACVNETQSLLKTLEREQDAGKLSAMRADHLCETLLNQVSALHREMATMEIREKEKDYAPKAKASISQLYQDVAQHQSWERRLEDMVRDCETQLGQCATLKEQQACQQKLLALEKRLTRCRDSKKRIEGRIAFREKKG</sequence>
<dbReference type="Gene3D" id="1.20.1270.340">
    <property type="match status" value="1"/>
</dbReference>
<proteinExistence type="predicted"/>